<dbReference type="SMART" id="SM01134">
    <property type="entry name" value="DeoRC"/>
    <property type="match status" value="1"/>
</dbReference>
<dbReference type="InterPro" id="IPR014036">
    <property type="entry name" value="DeoR-like_C"/>
</dbReference>
<dbReference type="Gene3D" id="3.40.50.1360">
    <property type="match status" value="1"/>
</dbReference>
<evidence type="ECO:0000259" key="4">
    <source>
        <dbReference type="PROSITE" id="PS51000"/>
    </source>
</evidence>
<evidence type="ECO:0000256" key="1">
    <source>
        <dbReference type="ARBA" id="ARBA00023015"/>
    </source>
</evidence>
<dbReference type="Proteomes" id="UP000186559">
    <property type="component" value="Plasmid pTPRO6"/>
</dbReference>
<organism evidence="5 6">
    <name type="scientific">Salipiger profundus</name>
    <dbReference type="NCBI Taxonomy" id="1229727"/>
    <lineage>
        <taxon>Bacteria</taxon>
        <taxon>Pseudomonadati</taxon>
        <taxon>Pseudomonadota</taxon>
        <taxon>Alphaproteobacteria</taxon>
        <taxon>Rhodobacterales</taxon>
        <taxon>Roseobacteraceae</taxon>
        <taxon>Salipiger</taxon>
    </lineage>
</organism>
<dbReference type="PROSITE" id="PS00894">
    <property type="entry name" value="HTH_DEOR_1"/>
    <property type="match status" value="1"/>
</dbReference>
<dbReference type="PROSITE" id="PS51000">
    <property type="entry name" value="HTH_DEOR_2"/>
    <property type="match status" value="1"/>
</dbReference>
<dbReference type="InterPro" id="IPR036390">
    <property type="entry name" value="WH_DNA-bd_sf"/>
</dbReference>
<evidence type="ECO:0000313" key="6">
    <source>
        <dbReference type="Proteomes" id="UP000186559"/>
    </source>
</evidence>
<evidence type="ECO:0000256" key="2">
    <source>
        <dbReference type="ARBA" id="ARBA00023125"/>
    </source>
</evidence>
<gene>
    <name evidence="5" type="ORF">Ga0080559_TMP5194</name>
</gene>
<dbReference type="KEGG" id="tpro:Ga0080559_TMP5194"/>
<dbReference type="Pfam" id="PF08220">
    <property type="entry name" value="HTH_DeoR"/>
    <property type="match status" value="1"/>
</dbReference>
<name>A0A1U7DDQ0_9RHOB</name>
<keyword evidence="5" id="KW-0614">Plasmid</keyword>
<keyword evidence="1" id="KW-0805">Transcription regulation</keyword>
<accession>A0A1U7DDQ0</accession>
<proteinExistence type="predicted"/>
<keyword evidence="3" id="KW-0804">Transcription</keyword>
<dbReference type="EMBL" id="CP014802">
    <property type="protein sequence ID" value="APX26294.1"/>
    <property type="molecule type" value="Genomic_DNA"/>
</dbReference>
<dbReference type="InterPro" id="IPR018356">
    <property type="entry name" value="Tscrpt_reg_HTH_DeoR_CS"/>
</dbReference>
<keyword evidence="2" id="KW-0238">DNA-binding</keyword>
<sequence>MPDLIQHPAARTWGGYVSDLSRHKAIVALLDEQAFVSVNDLVSITGVSPATVRRDIDKLAEAGLGQKVHGGIAASATPGQRRAVNLPFFQNRDIAVAQKRAIADKASEMVRDGSSIIVHAGSTCFHLGSRIANRNLRVFTNSIPLAGYLAEHGTCQLTVGAGDLHREPGILYDPARSSYDFFADQFFVGALGISAAGLLESHPLLVRLCNDMSRQANETIVMVDSRKFAERPPTVALPLSRVHRLITDDGLSETDARMLEDEGVDVVIARTGAQTGAARATEGGPQ</sequence>
<keyword evidence="6" id="KW-1185">Reference proteome</keyword>
<dbReference type="Gene3D" id="1.10.10.10">
    <property type="entry name" value="Winged helix-like DNA-binding domain superfamily/Winged helix DNA-binding domain"/>
    <property type="match status" value="1"/>
</dbReference>
<dbReference type="InterPro" id="IPR037171">
    <property type="entry name" value="NagB/RpiA_transferase-like"/>
</dbReference>
<feature type="domain" description="HTH deoR-type" evidence="4">
    <location>
        <begin position="19"/>
        <end position="74"/>
    </location>
</feature>
<dbReference type="InterPro" id="IPR001034">
    <property type="entry name" value="DeoR_HTH"/>
</dbReference>
<protein>
    <submittedName>
        <fullName evidence="5">Transcriptional regulator, DeoR family</fullName>
    </submittedName>
</protein>
<evidence type="ECO:0000313" key="5">
    <source>
        <dbReference type="EMBL" id="APX26294.1"/>
    </source>
</evidence>
<dbReference type="PANTHER" id="PTHR30363:SF55">
    <property type="entry name" value="HTH-TYPE TRANSCRIPTIONAL REGULATOR ULAR"/>
    <property type="match status" value="1"/>
</dbReference>
<dbReference type="PRINTS" id="PR00037">
    <property type="entry name" value="HTHLACR"/>
</dbReference>
<dbReference type="SMART" id="SM00420">
    <property type="entry name" value="HTH_DEOR"/>
    <property type="match status" value="1"/>
</dbReference>
<geneLocation type="plasmid" evidence="6">
    <name>ptpro6</name>
</geneLocation>
<evidence type="ECO:0000256" key="3">
    <source>
        <dbReference type="ARBA" id="ARBA00023163"/>
    </source>
</evidence>
<dbReference type="SUPFAM" id="SSF100950">
    <property type="entry name" value="NagB/RpiA/CoA transferase-like"/>
    <property type="match status" value="1"/>
</dbReference>
<reference evidence="5 6" key="1">
    <citation type="submission" date="2016-03" db="EMBL/GenBank/DDBJ databases">
        <title>Deep-sea bacteria in the southern Pacific.</title>
        <authorList>
            <person name="Tang K."/>
        </authorList>
    </citation>
    <scope>NUCLEOTIDE SEQUENCE [LARGE SCALE GENOMIC DNA]</scope>
    <source>
        <strain evidence="5 6">JLT2016</strain>
        <plasmid evidence="6">Plasmid ptpro6</plasmid>
    </source>
</reference>
<dbReference type="InterPro" id="IPR050313">
    <property type="entry name" value="Carb_Metab_HTH_regulators"/>
</dbReference>
<dbReference type="Pfam" id="PF00455">
    <property type="entry name" value="DeoRC"/>
    <property type="match status" value="1"/>
</dbReference>
<dbReference type="PANTHER" id="PTHR30363">
    <property type="entry name" value="HTH-TYPE TRANSCRIPTIONAL REGULATOR SRLR-RELATED"/>
    <property type="match status" value="1"/>
</dbReference>
<dbReference type="AlphaFoldDB" id="A0A1U7DDQ0"/>
<dbReference type="GO" id="GO:0003700">
    <property type="term" value="F:DNA-binding transcription factor activity"/>
    <property type="evidence" value="ECO:0007669"/>
    <property type="project" value="InterPro"/>
</dbReference>
<dbReference type="GO" id="GO:0003677">
    <property type="term" value="F:DNA binding"/>
    <property type="evidence" value="ECO:0007669"/>
    <property type="project" value="UniProtKB-KW"/>
</dbReference>
<dbReference type="InterPro" id="IPR036388">
    <property type="entry name" value="WH-like_DNA-bd_sf"/>
</dbReference>
<dbReference type="SUPFAM" id="SSF46785">
    <property type="entry name" value="Winged helix' DNA-binding domain"/>
    <property type="match status" value="1"/>
</dbReference>